<dbReference type="CDD" id="cd00019">
    <property type="entry name" value="AP2Ec"/>
    <property type="match status" value="1"/>
</dbReference>
<dbReference type="EMBL" id="AE016815">
    <property type="protein sequence ID" value="AAS50717.1"/>
    <property type="molecule type" value="Genomic_DNA"/>
</dbReference>
<keyword evidence="8" id="KW-0234">DNA repair</keyword>
<feature type="coiled-coil region" evidence="9">
    <location>
        <begin position="292"/>
        <end position="319"/>
    </location>
</feature>
<evidence type="ECO:0000256" key="9">
    <source>
        <dbReference type="SAM" id="Coils"/>
    </source>
</evidence>
<dbReference type="InterPro" id="IPR013022">
    <property type="entry name" value="Xyl_isomerase-like_TIM-brl"/>
</dbReference>
<comment type="similarity">
    <text evidence="2">Belongs to the AP endonuclease 2 family.</text>
</comment>
<name>Q75DT0_EREGS</name>
<dbReference type="PANTHER" id="PTHR21445">
    <property type="entry name" value="ENDONUCLEASE IV ENDODEOXYRIBONUCLEASE IV"/>
    <property type="match status" value="1"/>
</dbReference>
<dbReference type="GO" id="GO:0006284">
    <property type="term" value="P:base-excision repair"/>
    <property type="evidence" value="ECO:0000318"/>
    <property type="project" value="GO_Central"/>
</dbReference>
<dbReference type="InParanoid" id="Q75DT0"/>
<dbReference type="PROSITE" id="PS00730">
    <property type="entry name" value="AP_NUCLEASE_F2_2"/>
    <property type="match status" value="1"/>
</dbReference>
<feature type="domain" description="Xylose isomerase-like TIM barrel" evidence="11">
    <location>
        <begin position="29"/>
        <end position="287"/>
    </location>
</feature>
<dbReference type="GO" id="GO:0017005">
    <property type="term" value="F:3'-tyrosyl-DNA phosphodiesterase activity"/>
    <property type="evidence" value="ECO:0007669"/>
    <property type="project" value="EnsemblFungi"/>
</dbReference>
<dbReference type="FunCoup" id="Q75DT0">
    <property type="interactions" value="62"/>
</dbReference>
<keyword evidence="9" id="KW-0175">Coiled coil</keyword>
<dbReference type="GO" id="GO:0005739">
    <property type="term" value="C:mitochondrion"/>
    <property type="evidence" value="ECO:0000318"/>
    <property type="project" value="GO_Central"/>
</dbReference>
<dbReference type="NCBIfam" id="TIGR00587">
    <property type="entry name" value="nfo"/>
    <property type="match status" value="1"/>
</dbReference>
<accession>Q75DT0</accession>
<dbReference type="GO" id="GO:0008270">
    <property type="term" value="F:zinc ion binding"/>
    <property type="evidence" value="ECO:0007669"/>
    <property type="project" value="InterPro"/>
</dbReference>
<evidence type="ECO:0000256" key="5">
    <source>
        <dbReference type="ARBA" id="ARBA00022763"/>
    </source>
</evidence>
<dbReference type="eggNOG" id="KOG3997">
    <property type="taxonomic scope" value="Eukaryota"/>
</dbReference>
<dbReference type="GO" id="GO:0008081">
    <property type="term" value="F:phosphoric diester hydrolase activity"/>
    <property type="evidence" value="ECO:0000318"/>
    <property type="project" value="GO_Central"/>
</dbReference>
<dbReference type="OrthoDB" id="7663182at2759"/>
<dbReference type="PROSITE" id="PS00729">
    <property type="entry name" value="AP_NUCLEASE_F2_1"/>
    <property type="match status" value="1"/>
</dbReference>
<comment type="cofactor">
    <cofactor evidence="1">
        <name>Zn(2+)</name>
        <dbReference type="ChEBI" id="CHEBI:29105"/>
    </cofactor>
</comment>
<dbReference type="HAMAP" id="MF_00152">
    <property type="entry name" value="Nfo"/>
    <property type="match status" value="1"/>
</dbReference>
<evidence type="ECO:0000256" key="2">
    <source>
        <dbReference type="ARBA" id="ARBA00005340"/>
    </source>
</evidence>
<feature type="region of interest" description="Disordered" evidence="10">
    <location>
        <begin position="330"/>
        <end position="359"/>
    </location>
</feature>
<dbReference type="OMA" id="NPRGWAT"/>
<sequence>MGFVRCTASRYKFGAHVSGAGGISNSVVNAHRIGCNAFAMFLKSPKQWVSKAYSAEEIKRFHDNCEELGYNPRTDVLPHGLYFINLANPDREKAEKAYGAFLDDLQRCEQLGIGLYNFHPGSALKGEYDAQLRQLAMYINRAISETKFVKIVLENMAGHGNIIGSKLEDLRTVIDLVEQKDRVGVCVDTCHTFAAGYDIRSRAAFDSFWDKFRTTLGMQYLASMHINDSKAPLAANADRHELLGQGFLGLEAFRLIARSDFLQNIPIILETPQKEDDGYGEEIKMLEWLEGVDDEAALQQEYKDKCAELQQRGAKSRQEFAAKFEKKKAKAEKATGSRKRAAGQADIVSQMGRKAARKG</sequence>
<dbReference type="NCBIfam" id="NF002199">
    <property type="entry name" value="PRK01060.1-4"/>
    <property type="match status" value="1"/>
</dbReference>
<dbReference type="GO" id="GO:0003906">
    <property type="term" value="F:DNA-(apurinic or apyrimidinic site) endonuclease activity"/>
    <property type="evidence" value="ECO:0000318"/>
    <property type="project" value="GO_Central"/>
</dbReference>
<dbReference type="KEGG" id="ago:AGOS_ABL054C"/>
<dbReference type="Pfam" id="PF01261">
    <property type="entry name" value="AP_endonuc_2"/>
    <property type="match status" value="1"/>
</dbReference>
<keyword evidence="4" id="KW-0479">Metal-binding</keyword>
<evidence type="ECO:0000313" key="13">
    <source>
        <dbReference type="Proteomes" id="UP000000591"/>
    </source>
</evidence>
<dbReference type="InterPro" id="IPR001719">
    <property type="entry name" value="AP_endonuc_2"/>
</dbReference>
<keyword evidence="6" id="KW-0378">Hydrolase</keyword>
<dbReference type="GO" id="GO:0008311">
    <property type="term" value="F:double-stranded DNA 3'-5' DNA exonuclease activity"/>
    <property type="evidence" value="ECO:0007669"/>
    <property type="project" value="EnsemblFungi"/>
</dbReference>
<dbReference type="PROSITE" id="PS00731">
    <property type="entry name" value="AP_NUCLEASE_F2_3"/>
    <property type="match status" value="1"/>
</dbReference>
<dbReference type="GeneID" id="4618976"/>
<evidence type="ECO:0000313" key="12">
    <source>
        <dbReference type="EMBL" id="AAS50717.1"/>
    </source>
</evidence>
<organism evidence="12 13">
    <name type="scientific">Eremothecium gossypii (strain ATCC 10895 / CBS 109.51 / FGSC 9923 / NRRL Y-1056)</name>
    <name type="common">Yeast</name>
    <name type="synonym">Ashbya gossypii</name>
    <dbReference type="NCBI Taxonomy" id="284811"/>
    <lineage>
        <taxon>Eukaryota</taxon>
        <taxon>Fungi</taxon>
        <taxon>Dikarya</taxon>
        <taxon>Ascomycota</taxon>
        <taxon>Saccharomycotina</taxon>
        <taxon>Saccharomycetes</taxon>
        <taxon>Saccharomycetales</taxon>
        <taxon>Saccharomycetaceae</taxon>
        <taxon>Eremothecium</taxon>
    </lineage>
</organism>
<reference evidence="12 13" key="1">
    <citation type="journal article" date="2004" name="Science">
        <title>The Ashbya gossypii genome as a tool for mapping the ancient Saccharomyces cerevisiae genome.</title>
        <authorList>
            <person name="Dietrich F.S."/>
            <person name="Voegeli S."/>
            <person name="Brachat S."/>
            <person name="Lerch A."/>
            <person name="Gates K."/>
            <person name="Steiner S."/>
            <person name="Mohr C."/>
            <person name="Pohlmann R."/>
            <person name="Luedi P."/>
            <person name="Choi S."/>
            <person name="Wing R.A."/>
            <person name="Flavier A."/>
            <person name="Gaffney T.D."/>
            <person name="Philippsen P."/>
        </authorList>
    </citation>
    <scope>NUCLEOTIDE SEQUENCE [LARGE SCALE GENOMIC DNA]</scope>
    <source>
        <strain evidence="13">ATCC 10895 / CBS 109.51 / FGSC 9923 / NRRL Y-1056</strain>
    </source>
</reference>
<dbReference type="Gene3D" id="3.20.20.150">
    <property type="entry name" value="Divalent-metal-dependent TIM barrel enzymes"/>
    <property type="match status" value="1"/>
</dbReference>
<gene>
    <name evidence="12" type="ORF">AGOS_ABL054C</name>
</gene>
<dbReference type="PANTHER" id="PTHR21445:SF0">
    <property type="entry name" value="APURINIC-APYRIMIDINIC ENDONUCLEASE"/>
    <property type="match status" value="1"/>
</dbReference>
<evidence type="ECO:0000256" key="10">
    <source>
        <dbReference type="SAM" id="MobiDB-lite"/>
    </source>
</evidence>
<dbReference type="GO" id="GO:0003677">
    <property type="term" value="F:DNA binding"/>
    <property type="evidence" value="ECO:0007669"/>
    <property type="project" value="InterPro"/>
</dbReference>
<evidence type="ECO:0000256" key="6">
    <source>
        <dbReference type="ARBA" id="ARBA00022801"/>
    </source>
</evidence>
<keyword evidence="5" id="KW-0227">DNA damage</keyword>
<dbReference type="PROSITE" id="PS51432">
    <property type="entry name" value="AP_NUCLEASE_F2_4"/>
    <property type="match status" value="1"/>
</dbReference>
<dbReference type="FunFam" id="3.20.20.150:FF:000001">
    <property type="entry name" value="Probable endonuclease 4"/>
    <property type="match status" value="1"/>
</dbReference>
<evidence type="ECO:0000256" key="4">
    <source>
        <dbReference type="ARBA" id="ARBA00022723"/>
    </source>
</evidence>
<reference evidence="13" key="2">
    <citation type="journal article" date="2013" name="G3 (Bethesda)">
        <title>Genomes of Ashbya fungi isolated from insects reveal four mating-type loci, numerous translocations, lack of transposons, and distinct gene duplications.</title>
        <authorList>
            <person name="Dietrich F.S."/>
            <person name="Voegeli S."/>
            <person name="Kuo S."/>
            <person name="Philippsen P."/>
        </authorList>
    </citation>
    <scope>GENOME REANNOTATION</scope>
    <source>
        <strain evidence="13">ATCC 10895 / CBS 109.51 / FGSC 9923 / NRRL Y-1056</strain>
    </source>
</reference>
<proteinExistence type="inferred from homology"/>
<dbReference type="InterPro" id="IPR018246">
    <property type="entry name" value="AP_endonuc_F2_Zn_BS"/>
</dbReference>
<feature type="compositionally biased region" description="Basic residues" evidence="10">
    <location>
        <begin position="330"/>
        <end position="341"/>
    </location>
</feature>
<dbReference type="SUPFAM" id="SSF51658">
    <property type="entry name" value="Xylose isomerase-like"/>
    <property type="match status" value="1"/>
</dbReference>
<evidence type="ECO:0000256" key="7">
    <source>
        <dbReference type="ARBA" id="ARBA00022833"/>
    </source>
</evidence>
<evidence type="ECO:0000256" key="8">
    <source>
        <dbReference type="ARBA" id="ARBA00023204"/>
    </source>
</evidence>
<dbReference type="RefSeq" id="NP_982893.1">
    <property type="nucleotide sequence ID" value="NM_208246.1"/>
</dbReference>
<dbReference type="Proteomes" id="UP000000591">
    <property type="component" value="Chromosome II"/>
</dbReference>
<evidence type="ECO:0000256" key="3">
    <source>
        <dbReference type="ARBA" id="ARBA00021759"/>
    </source>
</evidence>
<keyword evidence="13" id="KW-1185">Reference proteome</keyword>
<dbReference type="STRING" id="284811.Q75DT0"/>
<evidence type="ECO:0000259" key="11">
    <source>
        <dbReference type="Pfam" id="PF01261"/>
    </source>
</evidence>
<keyword evidence="7" id="KW-0862">Zinc</keyword>
<dbReference type="SMART" id="SM00518">
    <property type="entry name" value="AP2Ec"/>
    <property type="match status" value="1"/>
</dbReference>
<protein>
    <recommendedName>
        <fullName evidence="3">Apurinic-apyrimidinic endonuclease 1</fullName>
    </recommendedName>
</protein>
<dbReference type="InterPro" id="IPR036237">
    <property type="entry name" value="Xyl_isomerase-like_sf"/>
</dbReference>
<dbReference type="GO" id="GO:0005634">
    <property type="term" value="C:nucleus"/>
    <property type="evidence" value="ECO:0000318"/>
    <property type="project" value="GO_Central"/>
</dbReference>
<dbReference type="AlphaFoldDB" id="Q75DT0"/>
<dbReference type="HOGENOM" id="CLU_025885_1_0_1"/>
<evidence type="ECO:0000256" key="1">
    <source>
        <dbReference type="ARBA" id="ARBA00001947"/>
    </source>
</evidence>